<evidence type="ECO:0000256" key="9">
    <source>
        <dbReference type="PROSITE-ProRule" id="PRU00043"/>
    </source>
</evidence>
<feature type="domain" description="EGF-like" evidence="14">
    <location>
        <begin position="1404"/>
        <end position="1440"/>
    </location>
</feature>
<keyword evidence="3 12" id="KW-0812">Transmembrane</keyword>
<dbReference type="Gene3D" id="2.60.40.60">
    <property type="entry name" value="Cadherins"/>
    <property type="match status" value="5"/>
</dbReference>
<feature type="domain" description="Cadherin" evidence="15">
    <location>
        <begin position="597"/>
        <end position="699"/>
    </location>
</feature>
<dbReference type="CDD" id="cd11304">
    <property type="entry name" value="Cadherin_repeat"/>
    <property type="match status" value="6"/>
</dbReference>
<dbReference type="PROSITE" id="PS00022">
    <property type="entry name" value="EGF_1"/>
    <property type="match status" value="2"/>
</dbReference>
<feature type="disulfide bond" evidence="10">
    <location>
        <begin position="1430"/>
        <end position="1439"/>
    </location>
</feature>
<dbReference type="PANTHER" id="PTHR24028">
    <property type="entry name" value="CADHERIN-87A"/>
    <property type="match status" value="1"/>
</dbReference>
<sequence>MQARFIIYLLILVIITEGEAWRRRRRRRWTPPPPQNCVVSGWSSWSTCSQQCHIGTQRRTRTVTTGASWGGSCPYHLSEQKSCGVINGGCDQLCNNGVCSCQSGYTQSGSKCYDIDECAPNGGKGPCSHICTNHDGWYSCQCPTGYYLATDSRTCHAFDCGSPASLFNPCPQDSYSDHISSVCRQVNVNCLQGTTYNEQCSLTCPQDYALAKIFAQQNKKFGEDYSKVDFSSVTSILTCQKTQNWQTSDVWDVLDSNLRNYYCRRKNDPPRDLLLKGTVLLEHAPVNSIIGTLSSHDAQPGQTFMYTVQQPNDLLVAQGDKLINVWDNPVLNGNVTLIQGKYLAVKIRSTDDGMPPMWLEKTFQITVQNVNDPPKQVNLSNSVIFENATLGTVIGELTAVDGDDPPNTHLHANFKWGLINDANGKFGITANKVTVAQNLVPGLYKIIVSCTDFGKPAEQTTEDFIINVINVNDIPQALMLTSTTVHETAPVNTIVGQLVAIDKDGDDISFDISQSDVMTLNKFDIANAQCANNGQGLEKECKVNVTVKAPLNYERKSWYRLNVKANDSQTQVFKMFNIEIINDNEAPTTITLTGSHTVLENSVAGTVVGQFVVTDPDNAKSPSHQSHTCLFDVNHPSDESYFIISTGLVLKVKGAQQIDYENMKTLSFSVLCTDSGHPSKSLSTSFFISVKDVNEAPVNLTLSSTNVDENSPPGTPVGSLSSDDPDQPGGVHTYTIVGPAGVPFTIGGTNNRALLVNGTLDHETKPIVLVIIRATDNGGLFVEKTFKITINDINDPPSNLSLETPSMEENSAKRVLISSIILTDQDGDLPSCRLLDDAGGRVSVVGTNLVAGPTLTDYESAQLPSTKDISIKLNCSDGHGMFIAKHFTIKVMDVNEVPSDITLSATSVDENRPDTNVGKVTVTDPDIGQQHRCTVHDRVVSDSGRTSKFFTVDASLNLKTLTGLNFEAHHSLDIWINCSDIVVDSLFKTQLFTIFVKDVNEAPIGLCNAPIIIGVKRSVGAVIAELQGDDPDNEIVIQNNPSKQSVIVRSKQQLTYSLSPQQNPWPFGIKSNSLFKSAEISQAQNFTISVEVKDDGIIVGSFSSMGYKYIKSTPLSTVLNCTIIVSEYQPTDEILLQPSEVSITANDGSLVGTLTTMTQNPGENFVYELVDQAQLPFSVIGDRLVVFKKDGLDFHVSSAEEALIPVSIISRGNMSAPVRGSFYVRIIDDRPHPVDICLNPHTVHENQPPSTTVGQLTIDDSSSPIFSCGKQRCCNDYGRNANYKCKVDTPKNNLVVPQLQRNVSALFRLDDEDRLVTKVPLQRNDFNESNGTVHVHFSCYQVSKPLHFVGKSLQVVITDCDSNGVCPDTKDCPVCHNGGSCLDVIDGYNCHCMSGYTGVHCETDIDDCQGIECQNGGTCQDGIASFTCQCAVGFSGTLCERQESLCGDCTGDTLCVTFLSASIRCVGMQQRIPVLVNEPQISPQRKKELEEEIGAILDANRNDGNKAITRKRRALSNYFYVEVLQTVPLATQRQSLLIITALDARNAYSPLPASEACRILANSVRQCVESCDILQLARLPCQGSLNTNIGKPSEGVSAGGLGSGGIAGIAVVVFILLIAIVFAAVFYYRRKHKKAKNEQDPVRYQSSTEDVDFSDPVYGNHGNALSSGPSRVEWAEKLRKESDGLALNNLNPTSVVKRNDIQVSDNPLYHSLGSAAEPGAPSPNYAKVVDTPSEDETAGAKKKNKEDHTYMEPKDVTHGGASKNQYEKPPSKRVSHTNNSYTDPKGVTPKGSLNPCYEMSPPPQVSHTNNTYAELKDVTFTGASNPRYAKPPPVRTSFVNKLDNHQEDVGALGEGANPYFKRAKAKERASNASQIKKFRRQRSGEKEANEEEIVALKKNEVPPSFENPFYRGIPPRDQDNFMEDPAYATIPALQECRPCMPPRTQQRSYDTTAEEIQVQEVNIYENVNFGDTEA</sequence>
<evidence type="ECO:0000256" key="7">
    <source>
        <dbReference type="ARBA" id="ARBA00023157"/>
    </source>
</evidence>
<dbReference type="Proteomes" id="UP000225706">
    <property type="component" value="Unassembled WGS sequence"/>
</dbReference>
<comment type="caution">
    <text evidence="10">Lacks conserved residue(s) required for the propagation of feature annotation.</text>
</comment>
<dbReference type="EMBL" id="LSMT01000009">
    <property type="protein sequence ID" value="PFX33724.1"/>
    <property type="molecule type" value="Genomic_DNA"/>
</dbReference>
<evidence type="ECO:0000256" key="8">
    <source>
        <dbReference type="ARBA" id="ARBA00023180"/>
    </source>
</evidence>
<dbReference type="InterPro" id="IPR036383">
    <property type="entry name" value="TSP1_rpt_sf"/>
</dbReference>
<keyword evidence="12" id="KW-0472">Membrane</keyword>
<dbReference type="PROSITE" id="PS50026">
    <property type="entry name" value="EGF_3"/>
    <property type="match status" value="3"/>
</dbReference>
<feature type="domain" description="Cadherin" evidence="15">
    <location>
        <begin position="384"/>
        <end position="477"/>
    </location>
</feature>
<feature type="region of interest" description="Disordered" evidence="11">
    <location>
        <begin position="702"/>
        <end position="732"/>
    </location>
</feature>
<name>A0A2B4SSS0_STYPI</name>
<evidence type="ECO:0000313" key="16">
    <source>
        <dbReference type="EMBL" id="PFX33724.1"/>
    </source>
</evidence>
<dbReference type="SUPFAM" id="SSF49313">
    <property type="entry name" value="Cadherin-like"/>
    <property type="match status" value="5"/>
</dbReference>
<dbReference type="Pfam" id="PF12661">
    <property type="entry name" value="hEGF"/>
    <property type="match status" value="2"/>
</dbReference>
<evidence type="ECO:0000256" key="10">
    <source>
        <dbReference type="PROSITE-ProRule" id="PRU00076"/>
    </source>
</evidence>
<keyword evidence="4 13" id="KW-0732">Signal</keyword>
<dbReference type="GO" id="GO:0005509">
    <property type="term" value="F:calcium ion binding"/>
    <property type="evidence" value="ECO:0007669"/>
    <property type="project" value="UniProtKB-UniRule"/>
</dbReference>
<feature type="domain" description="Cadherin" evidence="15">
    <location>
        <begin position="477"/>
        <end position="589"/>
    </location>
</feature>
<feature type="domain" description="Cadherin" evidence="15">
    <location>
        <begin position="899"/>
        <end position="1012"/>
    </location>
</feature>
<dbReference type="SMART" id="SM00179">
    <property type="entry name" value="EGF_CA"/>
    <property type="match status" value="3"/>
</dbReference>
<feature type="chain" id="PRO_5012021606" evidence="13">
    <location>
        <begin position="21"/>
        <end position="1974"/>
    </location>
</feature>
<evidence type="ECO:0000256" key="11">
    <source>
        <dbReference type="SAM" id="MobiDB-lite"/>
    </source>
</evidence>
<accession>A0A2B4SSS0</accession>
<dbReference type="PROSITE" id="PS50092">
    <property type="entry name" value="TSP1"/>
    <property type="match status" value="1"/>
</dbReference>
<dbReference type="SMART" id="SM00181">
    <property type="entry name" value="EGF"/>
    <property type="match status" value="4"/>
</dbReference>
<protein>
    <submittedName>
        <fullName evidence="16">Protocadherin-like wing polarity protein stan</fullName>
    </submittedName>
</protein>
<dbReference type="InterPro" id="IPR000884">
    <property type="entry name" value="TSP1_rpt"/>
</dbReference>
<dbReference type="InterPro" id="IPR001881">
    <property type="entry name" value="EGF-like_Ca-bd_dom"/>
</dbReference>
<gene>
    <name evidence="16" type="primary">stan</name>
    <name evidence="16" type="ORF">AWC38_SpisGene1357</name>
</gene>
<dbReference type="InterPro" id="IPR000152">
    <property type="entry name" value="EGF-type_Asp/Asn_hydroxyl_site"/>
</dbReference>
<feature type="domain" description="EGF-like" evidence="14">
    <location>
        <begin position="1368"/>
        <end position="1402"/>
    </location>
</feature>
<dbReference type="Pfam" id="PF14670">
    <property type="entry name" value="FXa_inhibition"/>
    <property type="match status" value="1"/>
</dbReference>
<keyword evidence="2 10" id="KW-0245">EGF-like domain</keyword>
<feature type="domain" description="EGF-like" evidence="14">
    <location>
        <begin position="114"/>
        <end position="156"/>
    </location>
</feature>
<evidence type="ECO:0000259" key="14">
    <source>
        <dbReference type="PROSITE" id="PS50026"/>
    </source>
</evidence>
<evidence type="ECO:0000256" key="5">
    <source>
        <dbReference type="ARBA" id="ARBA00022737"/>
    </source>
</evidence>
<dbReference type="InterPro" id="IPR018097">
    <property type="entry name" value="EGF_Ca-bd_CS"/>
</dbReference>
<evidence type="ECO:0000256" key="6">
    <source>
        <dbReference type="ARBA" id="ARBA00022989"/>
    </source>
</evidence>
<feature type="compositionally biased region" description="Basic and acidic residues" evidence="11">
    <location>
        <begin position="1744"/>
        <end position="1757"/>
    </location>
</feature>
<evidence type="ECO:0000256" key="3">
    <source>
        <dbReference type="ARBA" id="ARBA00022692"/>
    </source>
</evidence>
<feature type="domain" description="Cadherin" evidence="15">
    <location>
        <begin position="699"/>
        <end position="807"/>
    </location>
</feature>
<dbReference type="CDD" id="cd00054">
    <property type="entry name" value="EGF_CA"/>
    <property type="match status" value="3"/>
</dbReference>
<dbReference type="InterPro" id="IPR002126">
    <property type="entry name" value="Cadherin-like_dom"/>
</dbReference>
<dbReference type="GO" id="GO:0005886">
    <property type="term" value="C:plasma membrane"/>
    <property type="evidence" value="ECO:0007669"/>
    <property type="project" value="TreeGrafter"/>
</dbReference>
<evidence type="ECO:0000256" key="4">
    <source>
        <dbReference type="ARBA" id="ARBA00022729"/>
    </source>
</evidence>
<dbReference type="PROSITE" id="PS50268">
    <property type="entry name" value="CADHERIN_2"/>
    <property type="match status" value="5"/>
</dbReference>
<dbReference type="SUPFAM" id="SSF82895">
    <property type="entry name" value="TSP-1 type 1 repeat"/>
    <property type="match status" value="1"/>
</dbReference>
<dbReference type="PANTHER" id="PTHR24028:SF316">
    <property type="entry name" value="NEURAL-CADHERIN-LIKE"/>
    <property type="match status" value="1"/>
</dbReference>
<dbReference type="PROSITE" id="PS01186">
    <property type="entry name" value="EGF_2"/>
    <property type="match status" value="3"/>
</dbReference>
<evidence type="ECO:0000256" key="13">
    <source>
        <dbReference type="SAM" id="SignalP"/>
    </source>
</evidence>
<dbReference type="FunFam" id="2.10.25.10:FF:000472">
    <property type="entry name" value="Uncharacterized protein, isoform A"/>
    <property type="match status" value="1"/>
</dbReference>
<feature type="transmembrane region" description="Helical" evidence="12">
    <location>
        <begin position="1606"/>
        <end position="1628"/>
    </location>
</feature>
<dbReference type="SUPFAM" id="SSF57196">
    <property type="entry name" value="EGF/Laminin"/>
    <property type="match status" value="3"/>
</dbReference>
<dbReference type="Gene3D" id="2.20.100.10">
    <property type="entry name" value="Thrombospondin type-1 (TSP1) repeat"/>
    <property type="match status" value="1"/>
</dbReference>
<comment type="caution">
    <text evidence="16">The sequence shown here is derived from an EMBL/GenBank/DDBJ whole genome shotgun (WGS) entry which is preliminary data.</text>
</comment>
<organism evidence="16 17">
    <name type="scientific">Stylophora pistillata</name>
    <name type="common">Smooth cauliflower coral</name>
    <dbReference type="NCBI Taxonomy" id="50429"/>
    <lineage>
        <taxon>Eukaryota</taxon>
        <taxon>Metazoa</taxon>
        <taxon>Cnidaria</taxon>
        <taxon>Anthozoa</taxon>
        <taxon>Hexacorallia</taxon>
        <taxon>Scleractinia</taxon>
        <taxon>Astrocoeniina</taxon>
        <taxon>Pocilloporidae</taxon>
        <taxon>Stylophora</taxon>
    </lineage>
</organism>
<evidence type="ECO:0000256" key="1">
    <source>
        <dbReference type="ARBA" id="ARBA00004167"/>
    </source>
</evidence>
<dbReference type="InterPro" id="IPR015919">
    <property type="entry name" value="Cadherin-like_sf"/>
</dbReference>
<proteinExistence type="predicted"/>
<keyword evidence="9" id="KW-0106">Calcium</keyword>
<dbReference type="GO" id="GO:0007156">
    <property type="term" value="P:homophilic cell adhesion via plasma membrane adhesion molecules"/>
    <property type="evidence" value="ECO:0007669"/>
    <property type="project" value="InterPro"/>
</dbReference>
<feature type="signal peptide" evidence="13">
    <location>
        <begin position="1"/>
        <end position="20"/>
    </location>
</feature>
<keyword evidence="7 10" id="KW-1015">Disulfide bond</keyword>
<dbReference type="Pfam" id="PF00028">
    <property type="entry name" value="Cadherin"/>
    <property type="match status" value="2"/>
</dbReference>
<keyword evidence="8" id="KW-0325">Glycoprotein</keyword>
<evidence type="ECO:0000313" key="17">
    <source>
        <dbReference type="Proteomes" id="UP000225706"/>
    </source>
</evidence>
<keyword evidence="6 12" id="KW-1133">Transmembrane helix</keyword>
<dbReference type="InterPro" id="IPR050174">
    <property type="entry name" value="Protocadherin/Cadherin-CA"/>
</dbReference>
<dbReference type="PRINTS" id="PR00205">
    <property type="entry name" value="CADHERIN"/>
</dbReference>
<keyword evidence="17" id="KW-1185">Reference proteome</keyword>
<feature type="region of interest" description="Disordered" evidence="11">
    <location>
        <begin position="1708"/>
        <end position="1807"/>
    </location>
</feature>
<dbReference type="Gene3D" id="2.10.25.10">
    <property type="entry name" value="Laminin"/>
    <property type="match status" value="3"/>
</dbReference>
<dbReference type="PROSITE" id="PS00010">
    <property type="entry name" value="ASX_HYDROXYL"/>
    <property type="match status" value="3"/>
</dbReference>
<reference evidence="17" key="1">
    <citation type="journal article" date="2017" name="bioRxiv">
        <title>Comparative analysis of the genomes of Stylophora pistillata and Acropora digitifera provides evidence for extensive differences between species of corals.</title>
        <authorList>
            <person name="Voolstra C.R."/>
            <person name="Li Y."/>
            <person name="Liew Y.J."/>
            <person name="Baumgarten S."/>
            <person name="Zoccola D."/>
            <person name="Flot J.-F."/>
            <person name="Tambutte S."/>
            <person name="Allemand D."/>
            <person name="Aranda M."/>
        </authorList>
    </citation>
    <scope>NUCLEOTIDE SEQUENCE [LARGE SCALE GENOMIC DNA]</scope>
</reference>
<evidence type="ECO:0000256" key="2">
    <source>
        <dbReference type="ARBA" id="ARBA00022536"/>
    </source>
</evidence>
<comment type="subcellular location">
    <subcellularLocation>
        <location evidence="1">Membrane</location>
        <topology evidence="1">Single-pass membrane protein</topology>
    </subcellularLocation>
</comment>
<dbReference type="PROSITE" id="PS01187">
    <property type="entry name" value="EGF_CA"/>
    <property type="match status" value="2"/>
</dbReference>
<evidence type="ECO:0000259" key="15">
    <source>
        <dbReference type="PROSITE" id="PS50268"/>
    </source>
</evidence>
<evidence type="ECO:0000256" key="12">
    <source>
        <dbReference type="SAM" id="Phobius"/>
    </source>
</evidence>
<dbReference type="SMART" id="SM00209">
    <property type="entry name" value="TSP1"/>
    <property type="match status" value="1"/>
</dbReference>
<dbReference type="SMART" id="SM00112">
    <property type="entry name" value="CA"/>
    <property type="match status" value="5"/>
</dbReference>
<dbReference type="OrthoDB" id="5963868at2759"/>
<feature type="disulfide bond" evidence="10">
    <location>
        <begin position="1392"/>
        <end position="1401"/>
    </location>
</feature>
<keyword evidence="5" id="KW-0677">Repeat</keyword>
<feature type="region of interest" description="Disordered" evidence="11">
    <location>
        <begin position="1637"/>
        <end position="1670"/>
    </location>
</feature>
<dbReference type="InterPro" id="IPR000742">
    <property type="entry name" value="EGF"/>
</dbReference>
<dbReference type="InterPro" id="IPR013032">
    <property type="entry name" value="EGF-like_CS"/>
</dbReference>